<evidence type="ECO:0000313" key="3">
    <source>
        <dbReference type="Proteomes" id="UP001176961"/>
    </source>
</evidence>
<organism evidence="2 3">
    <name type="scientific">Cylicocyclus nassatus</name>
    <name type="common">Nematode worm</name>
    <dbReference type="NCBI Taxonomy" id="53992"/>
    <lineage>
        <taxon>Eukaryota</taxon>
        <taxon>Metazoa</taxon>
        <taxon>Ecdysozoa</taxon>
        <taxon>Nematoda</taxon>
        <taxon>Chromadorea</taxon>
        <taxon>Rhabditida</taxon>
        <taxon>Rhabditina</taxon>
        <taxon>Rhabditomorpha</taxon>
        <taxon>Strongyloidea</taxon>
        <taxon>Strongylidae</taxon>
        <taxon>Cylicocyclus</taxon>
    </lineage>
</organism>
<gene>
    <name evidence="2" type="ORF">CYNAS_LOCUS18411</name>
</gene>
<dbReference type="AlphaFoldDB" id="A0AA36HAF7"/>
<feature type="compositionally biased region" description="Basic and acidic residues" evidence="1">
    <location>
        <begin position="68"/>
        <end position="81"/>
    </location>
</feature>
<evidence type="ECO:0000256" key="1">
    <source>
        <dbReference type="SAM" id="MobiDB-lite"/>
    </source>
</evidence>
<proteinExistence type="predicted"/>
<feature type="compositionally biased region" description="Polar residues" evidence="1">
    <location>
        <begin position="58"/>
        <end position="67"/>
    </location>
</feature>
<dbReference type="Proteomes" id="UP001176961">
    <property type="component" value="Unassembled WGS sequence"/>
</dbReference>
<reference evidence="2" key="1">
    <citation type="submission" date="2023-07" db="EMBL/GenBank/DDBJ databases">
        <authorList>
            <consortium name="CYATHOMIX"/>
        </authorList>
    </citation>
    <scope>NUCLEOTIDE SEQUENCE</scope>
    <source>
        <strain evidence="2">N/A</strain>
    </source>
</reference>
<sequence>MQLYAFEATLDNPHRTHADSPIVQVVHRPGIEKRDRESKANPAGEKWSTFCNAARAKSSNLAGNSIESKAEHIPKENLRLP</sequence>
<feature type="region of interest" description="Disordered" evidence="1">
    <location>
        <begin position="58"/>
        <end position="81"/>
    </location>
</feature>
<evidence type="ECO:0000313" key="2">
    <source>
        <dbReference type="EMBL" id="CAJ0606428.1"/>
    </source>
</evidence>
<keyword evidence="3" id="KW-1185">Reference proteome</keyword>
<comment type="caution">
    <text evidence="2">The sequence shown here is derived from an EMBL/GenBank/DDBJ whole genome shotgun (WGS) entry which is preliminary data.</text>
</comment>
<accession>A0AA36HAF7</accession>
<name>A0AA36HAF7_CYLNA</name>
<dbReference type="EMBL" id="CATQJL010000316">
    <property type="protein sequence ID" value="CAJ0606428.1"/>
    <property type="molecule type" value="Genomic_DNA"/>
</dbReference>
<protein>
    <submittedName>
        <fullName evidence="2">Uncharacterized protein</fullName>
    </submittedName>
</protein>